<dbReference type="Proteomes" id="UP000178370">
    <property type="component" value="Unassembled WGS sequence"/>
</dbReference>
<reference evidence="2 3" key="1">
    <citation type="journal article" date="2016" name="Nat. Commun.">
        <title>Thousands of microbial genomes shed light on interconnected biogeochemical processes in an aquifer system.</title>
        <authorList>
            <person name="Anantharaman K."/>
            <person name="Brown C.T."/>
            <person name="Hug L.A."/>
            <person name="Sharon I."/>
            <person name="Castelle C.J."/>
            <person name="Probst A.J."/>
            <person name="Thomas B.C."/>
            <person name="Singh A."/>
            <person name="Wilkins M.J."/>
            <person name="Karaoz U."/>
            <person name="Brodie E.L."/>
            <person name="Williams K.H."/>
            <person name="Hubbard S.S."/>
            <person name="Banfield J.F."/>
        </authorList>
    </citation>
    <scope>NUCLEOTIDE SEQUENCE [LARGE SCALE GENOMIC DNA]</scope>
</reference>
<dbReference type="EMBL" id="MFKV01000015">
    <property type="protein sequence ID" value="OGG50273.1"/>
    <property type="molecule type" value="Genomic_DNA"/>
</dbReference>
<dbReference type="AlphaFoldDB" id="A0A1F6CM02"/>
<accession>A0A1F6CM02</accession>
<evidence type="ECO:0000313" key="2">
    <source>
        <dbReference type="EMBL" id="OGG50273.1"/>
    </source>
</evidence>
<organism evidence="2 3">
    <name type="scientific">Candidatus Kaiserbacteria bacterium RIFCSPHIGHO2_01_FULL_54_36</name>
    <dbReference type="NCBI Taxonomy" id="1798482"/>
    <lineage>
        <taxon>Bacteria</taxon>
        <taxon>Candidatus Kaiseribacteriota</taxon>
    </lineage>
</organism>
<name>A0A1F6CM02_9BACT</name>
<feature type="region of interest" description="Disordered" evidence="1">
    <location>
        <begin position="29"/>
        <end position="78"/>
    </location>
</feature>
<feature type="compositionally biased region" description="Basic and acidic residues" evidence="1">
    <location>
        <begin position="29"/>
        <end position="66"/>
    </location>
</feature>
<feature type="compositionally biased region" description="Polar residues" evidence="1">
    <location>
        <begin position="67"/>
        <end position="78"/>
    </location>
</feature>
<protein>
    <submittedName>
        <fullName evidence="2">Uncharacterized protein</fullName>
    </submittedName>
</protein>
<gene>
    <name evidence="2" type="ORF">A2763_01240</name>
</gene>
<evidence type="ECO:0000256" key="1">
    <source>
        <dbReference type="SAM" id="MobiDB-lite"/>
    </source>
</evidence>
<sequence length="78" mass="8949">MGRSEPFAPPRRPFNFVWIPPAKNKKEWKAAGRGFEGARTRAPERITTESNRDAEYRTGTRAERARSVQSLEMSSRIV</sequence>
<evidence type="ECO:0000313" key="3">
    <source>
        <dbReference type="Proteomes" id="UP000178370"/>
    </source>
</evidence>
<dbReference type="STRING" id="1798482.A2763_01240"/>
<proteinExistence type="predicted"/>
<comment type="caution">
    <text evidence="2">The sequence shown here is derived from an EMBL/GenBank/DDBJ whole genome shotgun (WGS) entry which is preliminary data.</text>
</comment>